<dbReference type="Proteomes" id="UP001529510">
    <property type="component" value="Unassembled WGS sequence"/>
</dbReference>
<evidence type="ECO:0000256" key="1">
    <source>
        <dbReference type="ARBA" id="ARBA00022614"/>
    </source>
</evidence>
<keyword evidence="2" id="KW-0677">Repeat</keyword>
<comment type="caution">
    <text evidence="3">The sequence shown here is derived from an EMBL/GenBank/DDBJ whole genome shotgun (WGS) entry which is preliminary data.</text>
</comment>
<gene>
    <name evidence="3" type="ORF">M9458_045722</name>
</gene>
<keyword evidence="4" id="KW-1185">Reference proteome</keyword>
<dbReference type="Gene3D" id="3.80.10.10">
    <property type="entry name" value="Ribonuclease Inhibitor"/>
    <property type="match status" value="1"/>
</dbReference>
<proteinExistence type="predicted"/>
<dbReference type="InterPro" id="IPR032675">
    <property type="entry name" value="LRR_dom_sf"/>
</dbReference>
<accession>A0ABD0N8S5</accession>
<reference evidence="3 4" key="1">
    <citation type="submission" date="2024-05" db="EMBL/GenBank/DDBJ databases">
        <title>Genome sequencing and assembly of Indian major carp, Cirrhinus mrigala (Hamilton, 1822).</title>
        <authorList>
            <person name="Mohindra V."/>
            <person name="Chowdhury L.M."/>
            <person name="Lal K."/>
            <person name="Jena J.K."/>
        </authorList>
    </citation>
    <scope>NUCLEOTIDE SEQUENCE [LARGE SCALE GENOMIC DNA]</scope>
    <source>
        <strain evidence="3">CM1030</strain>
        <tissue evidence="3">Blood</tissue>
    </source>
</reference>
<dbReference type="EMBL" id="JAMKFB020000023">
    <property type="protein sequence ID" value="KAL0157646.1"/>
    <property type="molecule type" value="Genomic_DNA"/>
</dbReference>
<organism evidence="3 4">
    <name type="scientific">Cirrhinus mrigala</name>
    <name type="common">Mrigala</name>
    <dbReference type="NCBI Taxonomy" id="683832"/>
    <lineage>
        <taxon>Eukaryota</taxon>
        <taxon>Metazoa</taxon>
        <taxon>Chordata</taxon>
        <taxon>Craniata</taxon>
        <taxon>Vertebrata</taxon>
        <taxon>Euteleostomi</taxon>
        <taxon>Actinopterygii</taxon>
        <taxon>Neopterygii</taxon>
        <taxon>Teleostei</taxon>
        <taxon>Ostariophysi</taxon>
        <taxon>Cypriniformes</taxon>
        <taxon>Cyprinidae</taxon>
        <taxon>Labeoninae</taxon>
        <taxon>Labeonini</taxon>
        <taxon>Cirrhinus</taxon>
    </lineage>
</organism>
<dbReference type="Pfam" id="PF13516">
    <property type="entry name" value="LRR_6"/>
    <property type="match status" value="2"/>
</dbReference>
<dbReference type="InterPro" id="IPR051261">
    <property type="entry name" value="NLR"/>
</dbReference>
<evidence type="ECO:0000313" key="3">
    <source>
        <dbReference type="EMBL" id="KAL0157646.1"/>
    </source>
</evidence>
<sequence>LSHCCIGEEGCTLLVLALKSNPLYMRELNLSFNKPGDSGVTLLSAVLMDPQCTLERLQ</sequence>
<evidence type="ECO:0000256" key="2">
    <source>
        <dbReference type="ARBA" id="ARBA00022737"/>
    </source>
</evidence>
<dbReference type="AlphaFoldDB" id="A0ABD0N8S5"/>
<dbReference type="SUPFAM" id="SSF52047">
    <property type="entry name" value="RNI-like"/>
    <property type="match status" value="1"/>
</dbReference>
<dbReference type="PANTHER" id="PTHR24106">
    <property type="entry name" value="NACHT, LRR AND CARD DOMAINS-CONTAINING"/>
    <property type="match status" value="1"/>
</dbReference>
<feature type="non-terminal residue" evidence="3">
    <location>
        <position position="1"/>
    </location>
</feature>
<protein>
    <submittedName>
        <fullName evidence="3">Uncharacterized protein</fullName>
    </submittedName>
</protein>
<dbReference type="InterPro" id="IPR001611">
    <property type="entry name" value="Leu-rich_rpt"/>
</dbReference>
<evidence type="ECO:0000313" key="4">
    <source>
        <dbReference type="Proteomes" id="UP001529510"/>
    </source>
</evidence>
<name>A0ABD0N8S5_CIRMR</name>
<keyword evidence="1" id="KW-0433">Leucine-rich repeat</keyword>